<dbReference type="InterPro" id="IPR005366">
    <property type="entry name" value="EMC8/9"/>
</dbReference>
<evidence type="ECO:0000313" key="3">
    <source>
        <dbReference type="EMBL" id="JAC58910.1"/>
    </source>
</evidence>
<dbReference type="GeneID" id="105225233"/>
<proteinExistence type="inferred from homology"/>
<reference evidence="3" key="1">
    <citation type="journal article" date="2014" name="BMC Genomics">
        <title>Characterizing the developmental transcriptome of the oriental fruit fly, Bactrocera dorsalis (Diptera: Tephritidae) through comparative genomic analysis with Drosophila melanogaster utilizing modENCODE datasets.</title>
        <authorList>
            <person name="Geib S.M."/>
            <person name="Calla B."/>
            <person name="Hall B."/>
            <person name="Hou S."/>
            <person name="Manoukis N.C."/>
        </authorList>
    </citation>
    <scope>NUCLEOTIDE SEQUENCE</scope>
    <source>
        <strain evidence="3">Punador</strain>
    </source>
</reference>
<dbReference type="AlphaFoldDB" id="A0A034WXH5"/>
<evidence type="ECO:0000313" key="4">
    <source>
        <dbReference type="Proteomes" id="UP001652620"/>
    </source>
</evidence>
<dbReference type="OrthoDB" id="194468at2759"/>
<name>A0A034WXH5_BACDO</name>
<feature type="domain" description="MPN" evidence="2">
    <location>
        <begin position="4"/>
        <end position="140"/>
    </location>
</feature>
<accession>A0A034WXH5</accession>
<comment type="similarity">
    <text evidence="1">Belongs to the EMC8/EMC9 family.</text>
</comment>
<dbReference type="RefSeq" id="XP_011201909.1">
    <property type="nucleotide sequence ID" value="XM_011203607.2"/>
</dbReference>
<gene>
    <name evidence="3" type="primary">U172</name>
    <name evidence="5" type="synonym">LOC105225233</name>
</gene>
<sequence length="202" mass="22814">MTDYQFNERAYAKIIFHAAKYPHLAVNGVLLSEKSPKGNTVQIVDAIPLFHQCLYVTPMAEIALTQVDAFAERENLIVAGYYVAPENLYDSSVEKAPAAKIGEKILETNKNACFVVVDNKLMRLNHTQAALKVFSSSGESARWSKANYTIAQQKITLQTVSELLQRGAMREVVDFDNHLDNPANDWTNQHYNRDLKQLMAMY</sequence>
<dbReference type="CTD" id="37635"/>
<dbReference type="OMA" id="PHCAING"/>
<dbReference type="PROSITE" id="PS50249">
    <property type="entry name" value="MPN"/>
    <property type="match status" value="1"/>
</dbReference>
<dbReference type="Proteomes" id="UP001652620">
    <property type="component" value="Chromosome 5"/>
</dbReference>
<evidence type="ECO:0000256" key="1">
    <source>
        <dbReference type="ARBA" id="ARBA00007461"/>
    </source>
</evidence>
<evidence type="ECO:0000259" key="2">
    <source>
        <dbReference type="PROSITE" id="PS50249"/>
    </source>
</evidence>
<dbReference type="GO" id="GO:0072546">
    <property type="term" value="C:EMC complex"/>
    <property type="evidence" value="ECO:0007669"/>
    <property type="project" value="InterPro"/>
</dbReference>
<protein>
    <submittedName>
        <fullName evidence="5">ER membrane protein complex subunit 8/9 homolog</fullName>
    </submittedName>
    <submittedName>
        <fullName evidence="3">ER membrane protein complex subunit 8/9-like protein</fullName>
    </submittedName>
</protein>
<reference evidence="5" key="2">
    <citation type="submission" date="2025-04" db="UniProtKB">
        <authorList>
            <consortium name="RefSeq"/>
        </authorList>
    </citation>
    <scope>IDENTIFICATION</scope>
    <source>
        <strain evidence="5">Punador</strain>
    </source>
</reference>
<dbReference type="InterPro" id="IPR037518">
    <property type="entry name" value="MPN"/>
</dbReference>
<dbReference type="EMBL" id="GAKP01000042">
    <property type="protein sequence ID" value="JAC58910.1"/>
    <property type="molecule type" value="Transcribed_RNA"/>
</dbReference>
<dbReference type="PANTHER" id="PTHR12941:SF10">
    <property type="entry name" value="ER MEMBRANE PROTEIN COMPLEX SUBUNIT 8_9 HOMOLOG"/>
    <property type="match status" value="1"/>
</dbReference>
<dbReference type="Pfam" id="PF03665">
    <property type="entry name" value="UPF0172"/>
    <property type="match status" value="1"/>
</dbReference>
<dbReference type="KEGG" id="bdr:105225233"/>
<dbReference type="PANTHER" id="PTHR12941">
    <property type="entry name" value="ER MEMBRANE PROTEIN COMPLEX"/>
    <property type="match status" value="1"/>
</dbReference>
<organism evidence="3">
    <name type="scientific">Bactrocera dorsalis</name>
    <name type="common">Oriental fruit fly</name>
    <name type="synonym">Dacus dorsalis</name>
    <dbReference type="NCBI Taxonomy" id="27457"/>
    <lineage>
        <taxon>Eukaryota</taxon>
        <taxon>Metazoa</taxon>
        <taxon>Ecdysozoa</taxon>
        <taxon>Arthropoda</taxon>
        <taxon>Hexapoda</taxon>
        <taxon>Insecta</taxon>
        <taxon>Pterygota</taxon>
        <taxon>Neoptera</taxon>
        <taxon>Endopterygota</taxon>
        <taxon>Diptera</taxon>
        <taxon>Brachycera</taxon>
        <taxon>Muscomorpha</taxon>
        <taxon>Tephritoidea</taxon>
        <taxon>Tephritidae</taxon>
        <taxon>Bactrocera</taxon>
        <taxon>Bactrocera</taxon>
    </lineage>
</organism>
<dbReference type="CDD" id="cd08060">
    <property type="entry name" value="MPN_UPF0172"/>
    <property type="match status" value="1"/>
</dbReference>
<evidence type="ECO:0000313" key="5">
    <source>
        <dbReference type="RefSeq" id="XP_011201909.1"/>
    </source>
</evidence>
<keyword evidence="4" id="KW-1185">Reference proteome</keyword>